<proteinExistence type="predicted"/>
<dbReference type="VEuPathDB" id="FungiDB:BTJ68_00696"/>
<name>A0A3M7H2G7_HORWE</name>
<dbReference type="InterPro" id="IPR004871">
    <property type="entry name" value="RSE1/DDB1/CPSF1_C"/>
</dbReference>
<feature type="region of interest" description="Disordered" evidence="3">
    <location>
        <begin position="178"/>
        <end position="207"/>
    </location>
</feature>
<evidence type="ECO:0000259" key="4">
    <source>
        <dbReference type="Pfam" id="PF03178"/>
    </source>
</evidence>
<dbReference type="Proteomes" id="UP000280598">
    <property type="component" value="Unassembled WGS sequence"/>
</dbReference>
<evidence type="ECO:0000256" key="2">
    <source>
        <dbReference type="ARBA" id="ARBA00023242"/>
    </source>
</evidence>
<reference evidence="7 8" key="1">
    <citation type="journal article" date="2018" name="BMC Genomics">
        <title>Genomic evidence for intraspecific hybridization in a clonal and extremely halotolerant yeast.</title>
        <authorList>
            <person name="Gostincar C."/>
            <person name="Stajich J.E."/>
            <person name="Zupancic J."/>
            <person name="Zalar P."/>
            <person name="Gunde-Cimerman N."/>
        </authorList>
    </citation>
    <scope>NUCLEOTIDE SEQUENCE [LARGE SCALE GENOMIC DNA]</scope>
    <source>
        <strain evidence="7 8">EXF-562</strain>
    </source>
</reference>
<comment type="caution">
    <text evidence="7">The sequence shown here is derived from an EMBL/GenBank/DDBJ whole genome shotgun (WGS) entry which is preliminary data.</text>
</comment>
<dbReference type="GO" id="GO:0005634">
    <property type="term" value="C:nucleus"/>
    <property type="evidence" value="ECO:0007669"/>
    <property type="project" value="UniProtKB-SubCell"/>
</dbReference>
<dbReference type="InterPro" id="IPR018846">
    <property type="entry name" value="Beta-prop_RSE1/DDB1/CPSF1_1st"/>
</dbReference>
<protein>
    <recommendedName>
        <fullName evidence="9">Cleavage/polyadenylation specificity factor A subunit C-terminal domain-containing protein</fullName>
    </recommendedName>
</protein>
<dbReference type="Pfam" id="PF03178">
    <property type="entry name" value="CPSF_A"/>
    <property type="match status" value="1"/>
</dbReference>
<evidence type="ECO:0000313" key="8">
    <source>
        <dbReference type="Proteomes" id="UP000280598"/>
    </source>
</evidence>
<dbReference type="Pfam" id="PF10433">
    <property type="entry name" value="Beta-prop_RSE1_1st"/>
    <property type="match status" value="1"/>
</dbReference>
<dbReference type="InterPro" id="IPR015943">
    <property type="entry name" value="WD40/YVTN_repeat-like_dom_sf"/>
</dbReference>
<dbReference type="Gene3D" id="2.130.10.10">
    <property type="entry name" value="YVTN repeat-like/Quinoprotein amine dehydrogenase"/>
    <property type="match status" value="2"/>
</dbReference>
<feature type="domain" description="RSE1/DDB1/CPSF1 C-terminal" evidence="4">
    <location>
        <begin position="1049"/>
        <end position="1390"/>
    </location>
</feature>
<dbReference type="InterPro" id="IPR050358">
    <property type="entry name" value="RSE1/DDB1/CFT1"/>
</dbReference>
<evidence type="ECO:0000256" key="1">
    <source>
        <dbReference type="ARBA" id="ARBA00004123"/>
    </source>
</evidence>
<sequence>MQCYTELIPPSAVTHAVSLPFLGPHANNLVVAKTSLLQIFAAKHVIRTTADGGNDGSPKLALVGEYSLAGTVTALQPVKIGTSRTAGAALLVAFKDAKLSLIEWDPENYRINTISIHYYEGENIITQPFGPTIAESDSILTVDPSSRCAALKFGQRQLAILPFRQAGDEVAEEVENGLDTDMAEPQGSALKRTTTNAEAEEETKPTPYKPSFVLPLTMLDPALTHPVDLAFLHEYREPTFGILSSSQEPSCALLEERRDCLTYTVFTLDLEQRASTNLISVSKLPTDLWRVIPLALPVGGVLLVGTNEIVHIDQSGKTSAVAVNEFARQASNLNMADQSELDMKLEGCELEVIDSATGDMLLVQGNGNLAILTFKLVGRNIAGMTVAPVTHERGGYQNASAPSSVAVMSSRSVFIGSEDGDSALLGWTKDMSGLSRKRSHAQMVGAENAVDDVEDAEDMDDDDLYAPTNEAVKRTASVTSQSAGNDAASYHFHIQDELQSLAPINKTCFGSKPLPANDKLELLAGVGRGNASRVAFLSREIVPQRLRSTHFSNAKASFTACVRSKEVAASATEARDNLLFMFDGSETKVYNVTELSAMDESEEGSDDLYTERRETEFESEGETIAIGTLGNGTRLVQGRRTELRTYDHELGLSQIIPMVDEETDAELQVVAVSLSDPYVLVLRDDSSLQVLKIEKSGDVEPLDDSEASKASKWLSGCLYAGDLTGGQCCAFLLSEEGGLSVLGLPALELVYATPTLPFLPPVLWPNMAQRRGGKETLTELLVTDLGTKDVKRPYLIARTSLDDLAMYEPFWYAGDNSAPSDAGFEGLRWRKVPNTYVPKYDENLDTEAADARPALLKAAEIGGRHCVYVPGSSPSLLVKESTSLPRVLGLRSSAVNSFTSMNRTGLHDGFALVEGDGFLVEYNLPSGAAFGSGWHVQKLALGEPAEEVRHLAYHRGRGVYVVATCRLADFYLVDQEGHVETDGKFSCFLPCHIARFASRAYTSASVFLRGGTSIVDARTNAPSPSDLATLQHSTDTKAGAALRPQIPQYTLHLLSAKSRQVIQSFPMPYTELITSLKVMQLEVSEHTHVQKPMVVVGTATQRGEDMPAKGAVTVFDIIDVVPDPDLPESGIKLEVAAREDTKGHVTALEPFPGGLIGTAQGLKIMIRGLKEDRSCLPVAFMDGLCQFTELKSLGRSGLWLAGDAWKGLWFGGFVEEPYRLSHLAKTRTHMEVIAADFLPFDGQLFIVIVDAEMDLHVMQYDPENPKSMGGQRLLHRSTFHLGHFASGMSLLPSTLAPFAEQPLTNGHAEDTTPEAQAPTLQHVLTTFQSGAVGLITPVDEATYRRLSALQAHLSSILEHAAGLNPRAYRAVESEGFGARGIVDGSLVQRISELGAVRRAEVLGRAGADTWSLRSDLEILGGGGLSYL</sequence>
<organism evidence="7 8">
    <name type="scientific">Hortaea werneckii</name>
    <name type="common">Black yeast</name>
    <name type="synonym">Cladosporium werneckii</name>
    <dbReference type="NCBI Taxonomy" id="91943"/>
    <lineage>
        <taxon>Eukaryota</taxon>
        <taxon>Fungi</taxon>
        <taxon>Dikarya</taxon>
        <taxon>Ascomycota</taxon>
        <taxon>Pezizomycotina</taxon>
        <taxon>Dothideomycetes</taxon>
        <taxon>Dothideomycetidae</taxon>
        <taxon>Mycosphaerellales</taxon>
        <taxon>Teratosphaeriaceae</taxon>
        <taxon>Hortaea</taxon>
    </lineage>
</organism>
<gene>
    <name evidence="7" type="ORF">D0860_05186</name>
</gene>
<evidence type="ECO:0008006" key="9">
    <source>
        <dbReference type="Google" id="ProtNLM"/>
    </source>
</evidence>
<accession>A0A3M7H2G7</accession>
<dbReference type="EMBL" id="QWIS01000102">
    <property type="protein sequence ID" value="RMZ07235.1"/>
    <property type="molecule type" value="Genomic_DNA"/>
</dbReference>
<comment type="subcellular location">
    <subcellularLocation>
        <location evidence="1">Nucleus</location>
    </subcellularLocation>
</comment>
<dbReference type="InterPro" id="IPR058543">
    <property type="entry name" value="Beta-prop_RSE1/DDB1/CPSF1_2nd"/>
</dbReference>
<dbReference type="PANTHER" id="PTHR10644">
    <property type="entry name" value="DNA REPAIR/RNA PROCESSING CPSF FAMILY"/>
    <property type="match status" value="1"/>
</dbReference>
<evidence type="ECO:0000256" key="3">
    <source>
        <dbReference type="SAM" id="MobiDB-lite"/>
    </source>
</evidence>
<evidence type="ECO:0000259" key="6">
    <source>
        <dbReference type="Pfam" id="PF23726"/>
    </source>
</evidence>
<dbReference type="GO" id="GO:0003676">
    <property type="term" value="F:nucleic acid binding"/>
    <property type="evidence" value="ECO:0007669"/>
    <property type="project" value="InterPro"/>
</dbReference>
<feature type="domain" description="RSE1/DDB1/CPSF1 first beta-propeller" evidence="5">
    <location>
        <begin position="12"/>
        <end position="428"/>
    </location>
</feature>
<dbReference type="Pfam" id="PF23726">
    <property type="entry name" value="Beta-prop_RSE1_2nd"/>
    <property type="match status" value="1"/>
</dbReference>
<keyword evidence="2" id="KW-0539">Nucleus</keyword>
<feature type="domain" description="RSE1/DDB1/CPSF1 second beta-propeller" evidence="6">
    <location>
        <begin position="606"/>
        <end position="919"/>
    </location>
</feature>
<evidence type="ECO:0000313" key="7">
    <source>
        <dbReference type="EMBL" id="RMZ07235.1"/>
    </source>
</evidence>
<evidence type="ECO:0000259" key="5">
    <source>
        <dbReference type="Pfam" id="PF10433"/>
    </source>
</evidence>